<dbReference type="SUPFAM" id="SSF56784">
    <property type="entry name" value="HAD-like"/>
    <property type="match status" value="1"/>
</dbReference>
<accession>A0A150WV95</accession>
<gene>
    <name evidence="1" type="ORF">AZI85_00400</name>
</gene>
<dbReference type="Gene3D" id="3.40.50.1000">
    <property type="entry name" value="HAD superfamily/HAD-like"/>
    <property type="match status" value="1"/>
</dbReference>
<dbReference type="AlphaFoldDB" id="A0A150WV95"/>
<evidence type="ECO:0000313" key="1">
    <source>
        <dbReference type="EMBL" id="KYG70447.1"/>
    </source>
</evidence>
<dbReference type="SFLD" id="SFLDG01129">
    <property type="entry name" value="C1.5:_HAD__Beta-PGM__Phosphata"/>
    <property type="match status" value="1"/>
</dbReference>
<dbReference type="GO" id="GO:0016787">
    <property type="term" value="F:hydrolase activity"/>
    <property type="evidence" value="ECO:0007669"/>
    <property type="project" value="UniProtKB-KW"/>
</dbReference>
<dbReference type="PANTHER" id="PTHR47478">
    <property type="match status" value="1"/>
</dbReference>
<comment type="caution">
    <text evidence="1">The sequence shown here is derived from an EMBL/GenBank/DDBJ whole genome shotgun (WGS) entry which is preliminary data.</text>
</comment>
<dbReference type="RefSeq" id="WP_063242231.1">
    <property type="nucleotide sequence ID" value="NZ_LUKF01000001.1"/>
</dbReference>
<dbReference type="InterPro" id="IPR023214">
    <property type="entry name" value="HAD_sf"/>
</dbReference>
<dbReference type="Pfam" id="PF13419">
    <property type="entry name" value="HAD_2"/>
    <property type="match status" value="1"/>
</dbReference>
<keyword evidence="1" id="KW-0378">Hydrolase</keyword>
<protein>
    <submittedName>
        <fullName evidence="1">HAD family hydrolase</fullName>
    </submittedName>
</protein>
<dbReference type="Proteomes" id="UP000075391">
    <property type="component" value="Unassembled WGS sequence"/>
</dbReference>
<dbReference type="InterPro" id="IPR052550">
    <property type="entry name" value="Pyrimidine_5'-ntase_YjjG"/>
</dbReference>
<evidence type="ECO:0000313" key="2">
    <source>
        <dbReference type="Proteomes" id="UP000075391"/>
    </source>
</evidence>
<proteinExistence type="predicted"/>
<name>A0A150WV95_BDEBC</name>
<reference evidence="1 2" key="1">
    <citation type="submission" date="2016-03" db="EMBL/GenBank/DDBJ databases">
        <authorList>
            <person name="Ploux O."/>
        </authorList>
    </citation>
    <scope>NUCLEOTIDE SEQUENCE [LARGE SCALE GENOMIC DNA]</scope>
    <source>
        <strain evidence="1 2">BER2</strain>
    </source>
</reference>
<dbReference type="OrthoDB" id="5292782at2"/>
<dbReference type="SFLD" id="SFLDS00003">
    <property type="entry name" value="Haloacid_Dehalogenase"/>
    <property type="match status" value="1"/>
</dbReference>
<dbReference type="InterPro" id="IPR041492">
    <property type="entry name" value="HAD_2"/>
</dbReference>
<dbReference type="Gene3D" id="1.10.150.520">
    <property type="match status" value="1"/>
</dbReference>
<sequence>MSKYKSIAFDLDDTLLDTSGILVPAAARRSCEAMLAAGLRCDLETCLQMRHELASQYSHTEIFTKIVDRFGTNQKGKAIHDALERFYNPEIPEKLPMMPGSLENIQKLRESHNLFLVTMGSPEAQAQKIRSLGIAPLFKKIYILNGFIGEKKESAFLDIVQSEGHKPQELLSIGNRLSSEIRDGKRIGADTCYFAYGEHVGEIPQYPEDHPDFTITQHQDLIPTCGL</sequence>
<dbReference type="InterPro" id="IPR036412">
    <property type="entry name" value="HAD-like_sf"/>
</dbReference>
<dbReference type="PANTHER" id="PTHR47478:SF1">
    <property type="entry name" value="PYRIMIDINE 5'-NUCLEOTIDASE YJJG"/>
    <property type="match status" value="1"/>
</dbReference>
<organism evidence="1 2">
    <name type="scientific">Bdellovibrio bacteriovorus</name>
    <dbReference type="NCBI Taxonomy" id="959"/>
    <lineage>
        <taxon>Bacteria</taxon>
        <taxon>Pseudomonadati</taxon>
        <taxon>Bdellovibrionota</taxon>
        <taxon>Bdellovibrionia</taxon>
        <taxon>Bdellovibrionales</taxon>
        <taxon>Pseudobdellovibrionaceae</taxon>
        <taxon>Bdellovibrio</taxon>
    </lineage>
</organism>
<dbReference type="EMBL" id="LUKF01000001">
    <property type="protein sequence ID" value="KYG70447.1"/>
    <property type="molecule type" value="Genomic_DNA"/>
</dbReference>